<protein>
    <submittedName>
        <fullName evidence="6">Phosphatidylinositol 3-kinase, putative</fullName>
    </submittedName>
</protein>
<feature type="region of interest" description="Disordered" evidence="3">
    <location>
        <begin position="722"/>
        <end position="741"/>
    </location>
</feature>
<dbReference type="GO" id="GO:0034271">
    <property type="term" value="C:phosphatidylinositol 3-kinase complex, class III, type I"/>
    <property type="evidence" value="ECO:0007669"/>
    <property type="project" value="TreeGrafter"/>
</dbReference>
<dbReference type="InterPro" id="IPR036940">
    <property type="entry name" value="PI3/4_kinase_cat_sf"/>
</dbReference>
<dbReference type="Gene3D" id="1.10.1070.11">
    <property type="entry name" value="Phosphatidylinositol 3-/4-kinase, catalytic domain"/>
    <property type="match status" value="1"/>
</dbReference>
<dbReference type="SUPFAM" id="SSF48371">
    <property type="entry name" value="ARM repeat"/>
    <property type="match status" value="2"/>
</dbReference>
<feature type="region of interest" description="Disordered" evidence="3">
    <location>
        <begin position="1958"/>
        <end position="2049"/>
    </location>
</feature>
<dbReference type="InterPro" id="IPR015433">
    <property type="entry name" value="PI3/4_kinase"/>
</dbReference>
<dbReference type="Gene3D" id="1.25.40.70">
    <property type="entry name" value="Phosphatidylinositol 3-kinase, accessory domain (PIK)"/>
    <property type="match status" value="1"/>
</dbReference>
<dbReference type="InterPro" id="IPR018936">
    <property type="entry name" value="PI3/4_kinase_CS"/>
</dbReference>
<feature type="region of interest" description="Disordered" evidence="3">
    <location>
        <begin position="871"/>
        <end position="897"/>
    </location>
</feature>
<evidence type="ECO:0000313" key="6">
    <source>
        <dbReference type="EMBL" id="CDJ65128.1"/>
    </source>
</evidence>
<evidence type="ECO:0000313" key="7">
    <source>
        <dbReference type="Proteomes" id="UP000030754"/>
    </source>
</evidence>
<feature type="compositionally biased region" description="Low complexity" evidence="3">
    <location>
        <begin position="2036"/>
        <end position="2049"/>
    </location>
</feature>
<dbReference type="GO" id="GO:0016303">
    <property type="term" value="F:1-phosphatidylinositol-3-kinase activity"/>
    <property type="evidence" value="ECO:0007669"/>
    <property type="project" value="TreeGrafter"/>
</dbReference>
<feature type="region of interest" description="Disordered" evidence="3">
    <location>
        <begin position="312"/>
        <end position="344"/>
    </location>
</feature>
<dbReference type="SMART" id="SM00146">
    <property type="entry name" value="PI3Kc"/>
    <property type="match status" value="1"/>
</dbReference>
<dbReference type="InterPro" id="IPR011009">
    <property type="entry name" value="Kinase-like_dom_sf"/>
</dbReference>
<evidence type="ECO:0000259" key="5">
    <source>
        <dbReference type="PROSITE" id="PS51545"/>
    </source>
</evidence>
<keyword evidence="1" id="KW-0808">Transferase</keyword>
<feature type="compositionally biased region" description="Basic and acidic residues" evidence="3">
    <location>
        <begin position="1313"/>
        <end position="1325"/>
    </location>
</feature>
<dbReference type="Proteomes" id="UP000030754">
    <property type="component" value="Unassembled WGS sequence"/>
</dbReference>
<evidence type="ECO:0000256" key="2">
    <source>
        <dbReference type="ARBA" id="ARBA00022777"/>
    </source>
</evidence>
<dbReference type="EMBL" id="HG723058">
    <property type="protein sequence ID" value="CDJ65128.1"/>
    <property type="molecule type" value="Genomic_DNA"/>
</dbReference>
<dbReference type="GeneID" id="25470313"/>
<dbReference type="PANTHER" id="PTHR10048">
    <property type="entry name" value="PHOSPHATIDYLINOSITOL KINASE"/>
    <property type="match status" value="1"/>
</dbReference>
<feature type="region of interest" description="Disordered" evidence="3">
    <location>
        <begin position="52"/>
        <end position="78"/>
    </location>
</feature>
<dbReference type="PANTHER" id="PTHR10048:SF7">
    <property type="entry name" value="PHOSPHATIDYLINOSITOL 3-KINASE CATALYTIC SUBUNIT TYPE 3"/>
    <property type="match status" value="1"/>
</dbReference>
<dbReference type="GO" id="GO:0000407">
    <property type="term" value="C:phagophore assembly site"/>
    <property type="evidence" value="ECO:0007669"/>
    <property type="project" value="TreeGrafter"/>
</dbReference>
<evidence type="ECO:0000256" key="3">
    <source>
        <dbReference type="SAM" id="MobiDB-lite"/>
    </source>
</evidence>
<dbReference type="PROSITE" id="PS50290">
    <property type="entry name" value="PI3_4_KINASE_3"/>
    <property type="match status" value="1"/>
</dbReference>
<feature type="compositionally biased region" description="Basic residues" evidence="3">
    <location>
        <begin position="1285"/>
        <end position="1300"/>
    </location>
</feature>
<sequence>MATRPSTVPAGVLAAAQAAKSSDFSQAGVSAVPGAASNEPCQAAFLATATPTPADKKAAPGDEMQLPHSSSSNNGGTGKILNSSSRLLSSTSTCRVPLLLKGEADSFVAVNVGGLVAVPSLQQKQQHHQYNTCCSCQEPTENSRDASFFVSAALFIDGHRAAPPCLLLPPMQQQKQHDSSTAADIQSSAETKAQQIASEAEMGLWPRPCLHSLIGFSPCGTATASAASTTAAQSTDAASAWNEGEISAGGGRTVVAAADTEGTAAASACTMACTAAAMPAAGPQAAVGNEAAAAAQGTQTDTEAAAEIPEDKAAPAAAAEGEAEAAEAPMQASQETATENGQETTRNIWSSSGCCCCSRCGINYVSLQQLVRLPAKISALPLNALLLFGVYIHDDLAAAVAGAGARAAAAARAEAAAVGDGWRLFGVSLLPLHDAAACVRQGRRLLPIHLLQQYLPLLPSSSKSAAGNSSTDLERRQPNVLQQQELAALRDATLPLSLQRLQRNTEGRAAATEAESAPAALGEPFRVSAEAVLSLLCAPTLQHQPVQEQYKPHEHPWLQPQQQEKQQQEEQQLLLERVEVEAAAVRCCRLLDLLQSGTIPPTAETVDAAAQRQLQQQLQQHLLLLQQLAQADYEEVWRRVASAEAPPEADCAAGTTATGVPFGGYLYVELPSYGLPLLHGELRVTRAAAPVSIFSPAAGAAGLQQQRQQSLLMQQPLGINSKMSVPFPNPPRLSKAHAAPPVAPAEAAKLLLLQQQHRQQEAQLQKRQQHMAEQSQLPRLQPRQADVQDSVRPKPPTSTTTAMDTAAAAAAVETGAADSQAGAPTEAVAAAVAAVTAAKPAPRNWLSRTWGIAPLAPRAATVATAVPPGATAASVEQEAGTARASGEEGLQRQAAAAQTTEVAHAAANTAAQITALEGSQEGSVAAGTSDARKAPYTAAPGAATERAPVGDSDEECAEQEQQVQLRQLQLQQLQQQRNWKLLLRNPSVAERLQRRLLIHDASCGVTHPAAARVVQPPVQSTSFAAAASQLPPAAVARVFQRGRVGVGFSEMGWGEERSLLWSYRHHLLRVPFALPRLLQTVDWSASSNPQQQQQQQEALELLQLVDPSRLSVEEILGLLLFSQEVEPAAAAAAAEAQAAAALAEAKAAAAAAASGGSNILGTESNAGDAFESSNSTTNINSSNSNSIAAAVHAKVKELAVQGLDVAPEEDLLFFMQQLVQLIRTDQHVSGSGCRLVGSLIRRSLKSPSLALCFYWLLQSGKEHSADGHLYVRAEQRFLDSLRRRRRRGCSTTPSHHKHQQQGHDLRQPNQKQQKREQQQHQDRQQSEQQQQVHPRIQQQAEMAEEILQLLERQRALRSLLLSLNNKLKARRERVDKRSERLRLLLQRLCRDGFASLFPLAEHHEGPQYQHQEEQKEQQAKTGAPTERDTQPVTEGSSQGKAAATGPAATDAAETADAVGAAPAKSGAAAGPATEPETLSARQATASARTTPAVPAVAPGAPGLTAGTVSSDQVTTASDENNRINALLQACLRGPGTAAEAAATAAAAAEAAAEFGIPLPFDCSSVLLHIVAEDCYVMKSSQYPLVIKALTYQQQHHHQHSSNQRQEQQQGVLRLQRFLYKADDDLRQDVLVLQLISYMNKILLKYGLDLKLTPYKARKLYTAESLCSYTTQLGSEVVAFSSSDGLIEFLEGCVSFAQVKRDNKSLLSYLESVHSSSSSAEELKRNFLASCAGYCVATYLLGVGDRHLDNLLLRKDGKMLHIDFGFILGEDPKPFAPPMKICREMVEVLGSVDSAEFAYFLHLCCLCFKYLRMHAYPICLLLECMATSSLKDIAKNLVRLPDKQQELQIQNQLLLQQQQVNLNGASPPPPTEASTPATGTAAAAGVAKTTDTAGELAVAAAATLVQQQQQQQHQYRQSQSAQNSPTEVQRTPMPESEPLAVAATAPEMAVAAETTAGPAAGIDLGTTTGTATGTPAEAPARTHAATPAGTPSGTLAADTAAVPLSRPGAAATAPDSPSRGALGSNMNAPSASLPRTNLAGSNLPGSSLPSSILPGGNVTASSLPGSSVPGSSSSGRLVCLAIERVKARFHLDLTDEEAEQALVGVILSSAGALFPAVVDRLHEWAIYWK</sequence>
<feature type="compositionally biased region" description="Basic and acidic residues" evidence="3">
    <location>
        <begin position="1405"/>
        <end position="1418"/>
    </location>
</feature>
<keyword evidence="2 6" id="KW-0418">Kinase</keyword>
<dbReference type="Pfam" id="PF00613">
    <property type="entry name" value="PI3Ka"/>
    <property type="match status" value="1"/>
</dbReference>
<reference evidence="6" key="1">
    <citation type="submission" date="2013-10" db="EMBL/GenBank/DDBJ databases">
        <title>Genomic analysis of the causative agents of coccidiosis in chickens.</title>
        <authorList>
            <person name="Reid A.J."/>
            <person name="Blake D."/>
            <person name="Billington K."/>
            <person name="Browne H."/>
            <person name="Dunn M."/>
            <person name="Hung S."/>
            <person name="Kawahara F."/>
            <person name="Miranda-Saavedra D."/>
            <person name="Mourier T."/>
            <person name="Nagra H."/>
            <person name="Otto T.D."/>
            <person name="Rawlings N."/>
            <person name="Sanchez A."/>
            <person name="Sanders M."/>
            <person name="Subramaniam C."/>
            <person name="Tay Y."/>
            <person name="Dear P."/>
            <person name="Doerig C."/>
            <person name="Gruber A."/>
            <person name="Parkinson J."/>
            <person name="Shirley M."/>
            <person name="Wan K.L."/>
            <person name="Berriman M."/>
            <person name="Tomley F."/>
            <person name="Pain A."/>
        </authorList>
    </citation>
    <scope>NUCLEOTIDE SEQUENCE [LARGE SCALE GENOMIC DNA]</scope>
    <source>
        <strain evidence="6">Houghton</strain>
    </source>
</reference>
<dbReference type="VEuPathDB" id="ToxoDB:ENH_00001140"/>
<feature type="region of interest" description="Disordered" evidence="3">
    <location>
        <begin position="1860"/>
        <end position="1885"/>
    </location>
</feature>
<dbReference type="PROSITE" id="PS00916">
    <property type="entry name" value="PI3_4_KINASE_2"/>
    <property type="match status" value="1"/>
</dbReference>
<feature type="compositionally biased region" description="Low complexity" evidence="3">
    <location>
        <begin position="1326"/>
        <end position="1337"/>
    </location>
</feature>
<dbReference type="GO" id="GO:0000045">
    <property type="term" value="P:autophagosome assembly"/>
    <property type="evidence" value="ECO:0007669"/>
    <property type="project" value="TreeGrafter"/>
</dbReference>
<organism evidence="6 7">
    <name type="scientific">Eimeria necatrix</name>
    <dbReference type="NCBI Taxonomy" id="51315"/>
    <lineage>
        <taxon>Eukaryota</taxon>
        <taxon>Sar</taxon>
        <taxon>Alveolata</taxon>
        <taxon>Apicomplexa</taxon>
        <taxon>Conoidasida</taxon>
        <taxon>Coccidia</taxon>
        <taxon>Eucoccidiorida</taxon>
        <taxon>Eimeriorina</taxon>
        <taxon>Eimeriidae</taxon>
        <taxon>Eimeria</taxon>
    </lineage>
</organism>
<dbReference type="InterPro" id="IPR000403">
    <property type="entry name" value="PI3/4_kinase_cat_dom"/>
</dbReference>
<feature type="region of interest" description="Disordered" evidence="3">
    <location>
        <begin position="924"/>
        <end position="956"/>
    </location>
</feature>
<dbReference type="Pfam" id="PF00454">
    <property type="entry name" value="PI3_PI4_kinase"/>
    <property type="match status" value="1"/>
</dbReference>
<keyword evidence="7" id="KW-1185">Reference proteome</keyword>
<feature type="region of interest" description="Disordered" evidence="3">
    <location>
        <begin position="1405"/>
        <end position="1515"/>
    </location>
</feature>
<feature type="compositionally biased region" description="Low complexity" evidence="3">
    <location>
        <begin position="1910"/>
        <end position="1921"/>
    </location>
</feature>
<feature type="domain" description="PI3K/PI4K catalytic" evidence="4">
    <location>
        <begin position="1570"/>
        <end position="1874"/>
    </location>
</feature>
<feature type="domain" description="PIK helical" evidence="5">
    <location>
        <begin position="1020"/>
        <end position="1280"/>
    </location>
</feature>
<name>U6MPX8_9EIME</name>
<dbReference type="GO" id="GO:0006897">
    <property type="term" value="P:endocytosis"/>
    <property type="evidence" value="ECO:0007669"/>
    <property type="project" value="TreeGrafter"/>
</dbReference>
<dbReference type="GO" id="GO:0034272">
    <property type="term" value="C:phosphatidylinositol 3-kinase complex, class III, type II"/>
    <property type="evidence" value="ECO:0007669"/>
    <property type="project" value="TreeGrafter"/>
</dbReference>
<dbReference type="Gene3D" id="3.30.1010.10">
    <property type="entry name" value="Phosphatidylinositol 3-kinase Catalytic Subunit, Chain A, domain 4"/>
    <property type="match status" value="1"/>
</dbReference>
<dbReference type="GO" id="GO:0005777">
    <property type="term" value="C:peroxisome"/>
    <property type="evidence" value="ECO:0007669"/>
    <property type="project" value="TreeGrafter"/>
</dbReference>
<dbReference type="OrthoDB" id="347479at2759"/>
<dbReference type="InterPro" id="IPR042236">
    <property type="entry name" value="PI3K_accessory_sf"/>
</dbReference>
<dbReference type="SMART" id="SM00145">
    <property type="entry name" value="PI3Ka"/>
    <property type="match status" value="1"/>
</dbReference>
<feature type="region of interest" description="Disordered" evidence="3">
    <location>
        <begin position="1285"/>
        <end position="1337"/>
    </location>
</feature>
<dbReference type="InterPro" id="IPR016024">
    <property type="entry name" value="ARM-type_fold"/>
</dbReference>
<feature type="compositionally biased region" description="Polar residues" evidence="3">
    <location>
        <begin position="179"/>
        <end position="192"/>
    </location>
</feature>
<feature type="compositionally biased region" description="Low complexity" evidence="3">
    <location>
        <begin position="1958"/>
        <end position="1981"/>
    </location>
</feature>
<dbReference type="GO" id="GO:0048015">
    <property type="term" value="P:phosphatidylinositol-mediated signaling"/>
    <property type="evidence" value="ECO:0007669"/>
    <property type="project" value="TreeGrafter"/>
</dbReference>
<evidence type="ECO:0000256" key="1">
    <source>
        <dbReference type="ARBA" id="ARBA00022679"/>
    </source>
</evidence>
<dbReference type="GO" id="GO:0005768">
    <property type="term" value="C:endosome"/>
    <property type="evidence" value="ECO:0007669"/>
    <property type="project" value="TreeGrafter"/>
</dbReference>
<dbReference type="InterPro" id="IPR001263">
    <property type="entry name" value="PI3K_accessory_dom"/>
</dbReference>
<feature type="compositionally biased region" description="Low complexity" evidence="3">
    <location>
        <begin position="1871"/>
        <end position="1885"/>
    </location>
</feature>
<dbReference type="SUPFAM" id="SSF56112">
    <property type="entry name" value="Protein kinase-like (PK-like)"/>
    <property type="match status" value="1"/>
</dbReference>
<feature type="region of interest" description="Disordered" evidence="3">
    <location>
        <begin position="1910"/>
        <end position="1933"/>
    </location>
</feature>
<feature type="compositionally biased region" description="Low complexity" evidence="3">
    <location>
        <begin position="1441"/>
        <end position="1508"/>
    </location>
</feature>
<feature type="compositionally biased region" description="Polar residues" evidence="3">
    <location>
        <begin position="331"/>
        <end position="344"/>
    </location>
</feature>
<accession>U6MPX8</accession>
<dbReference type="RefSeq" id="XP_013433595.1">
    <property type="nucleotide sequence ID" value="XM_013578141.1"/>
</dbReference>
<feature type="compositionally biased region" description="Low complexity" evidence="3">
    <location>
        <begin position="757"/>
        <end position="766"/>
    </location>
</feature>
<reference evidence="6" key="2">
    <citation type="submission" date="2013-10" db="EMBL/GenBank/DDBJ databases">
        <authorList>
            <person name="Aslett M."/>
        </authorList>
    </citation>
    <scope>NUCLEOTIDE SEQUENCE [LARGE SCALE GENOMIC DNA]</scope>
    <source>
        <strain evidence="6">Houghton</strain>
    </source>
</reference>
<feature type="region of interest" description="Disordered" evidence="3">
    <location>
        <begin position="757"/>
        <end position="805"/>
    </location>
</feature>
<dbReference type="PROSITE" id="PS51545">
    <property type="entry name" value="PIK_HELICAL"/>
    <property type="match status" value="1"/>
</dbReference>
<feature type="compositionally biased region" description="Polar residues" evidence="3">
    <location>
        <begin position="1430"/>
        <end position="1439"/>
    </location>
</feature>
<gene>
    <name evidence="6" type="ORF">ENH_00001140</name>
</gene>
<evidence type="ECO:0000259" key="4">
    <source>
        <dbReference type="PROSITE" id="PS50290"/>
    </source>
</evidence>
<feature type="compositionally biased region" description="Polar residues" evidence="3">
    <location>
        <begin position="2023"/>
        <end position="2034"/>
    </location>
</feature>
<proteinExistence type="predicted"/>
<feature type="region of interest" description="Disordered" evidence="3">
    <location>
        <begin position="172"/>
        <end position="192"/>
    </location>
</feature>